<dbReference type="EMBL" id="JAGRRH010000004">
    <property type="protein sequence ID" value="KAG7370526.1"/>
    <property type="molecule type" value="Genomic_DNA"/>
</dbReference>
<gene>
    <name evidence="1" type="ORF">IV203_019096</name>
</gene>
<organism evidence="1 2">
    <name type="scientific">Nitzschia inconspicua</name>
    <dbReference type="NCBI Taxonomy" id="303405"/>
    <lineage>
        <taxon>Eukaryota</taxon>
        <taxon>Sar</taxon>
        <taxon>Stramenopiles</taxon>
        <taxon>Ochrophyta</taxon>
        <taxon>Bacillariophyta</taxon>
        <taxon>Bacillariophyceae</taxon>
        <taxon>Bacillariophycidae</taxon>
        <taxon>Bacillariales</taxon>
        <taxon>Bacillariaceae</taxon>
        <taxon>Nitzschia</taxon>
    </lineage>
</organism>
<sequence>MIRSSYPTIRATARRCLIRSLPNQTTKILLPPLIEAASRRISVVPSSVVNNASSSSGTFVSSWTPPELHLTPKECSLLALKQQHQLKQQQWGSRRSFVWHAGFVEQAEVEALETAIQSHMSLLAAMIQQLPAVNRECSNNSSSPSCHEETVKRILEQEKLILQLGQEYKRLTGEDYEALPQPNCDESSTVLPMMDFIDKTRYSNV</sequence>
<reference evidence="1" key="1">
    <citation type="journal article" date="2021" name="Sci. Rep.">
        <title>Diploid genomic architecture of Nitzschia inconspicua, an elite biomass production diatom.</title>
        <authorList>
            <person name="Oliver A."/>
            <person name="Podell S."/>
            <person name="Pinowska A."/>
            <person name="Traller J.C."/>
            <person name="Smith S.R."/>
            <person name="McClure R."/>
            <person name="Beliaev A."/>
            <person name="Bohutskyi P."/>
            <person name="Hill E.A."/>
            <person name="Rabines A."/>
            <person name="Zheng H."/>
            <person name="Allen L.Z."/>
            <person name="Kuo A."/>
            <person name="Grigoriev I.V."/>
            <person name="Allen A.E."/>
            <person name="Hazlebeck D."/>
            <person name="Allen E.E."/>
        </authorList>
    </citation>
    <scope>NUCLEOTIDE SEQUENCE</scope>
    <source>
        <strain evidence="1">Hildebrandi</strain>
    </source>
</reference>
<proteinExistence type="predicted"/>
<keyword evidence="2" id="KW-1185">Reference proteome</keyword>
<reference evidence="1" key="2">
    <citation type="submission" date="2021-04" db="EMBL/GenBank/DDBJ databases">
        <authorList>
            <person name="Podell S."/>
        </authorList>
    </citation>
    <scope>NUCLEOTIDE SEQUENCE</scope>
    <source>
        <strain evidence="1">Hildebrandi</strain>
    </source>
</reference>
<accession>A0A9K3Q4L7</accession>
<evidence type="ECO:0000313" key="1">
    <source>
        <dbReference type="EMBL" id="KAG7370526.1"/>
    </source>
</evidence>
<protein>
    <submittedName>
        <fullName evidence="1">Uncharacterized protein</fullName>
    </submittedName>
</protein>
<comment type="caution">
    <text evidence="1">The sequence shown here is derived from an EMBL/GenBank/DDBJ whole genome shotgun (WGS) entry which is preliminary data.</text>
</comment>
<name>A0A9K3Q4L7_9STRA</name>
<dbReference type="AlphaFoldDB" id="A0A9K3Q4L7"/>
<evidence type="ECO:0000313" key="2">
    <source>
        <dbReference type="Proteomes" id="UP000693970"/>
    </source>
</evidence>
<dbReference type="Proteomes" id="UP000693970">
    <property type="component" value="Unassembled WGS sequence"/>
</dbReference>